<dbReference type="PANTHER" id="PTHR21143">
    <property type="entry name" value="INVERTEBRATE GUSTATORY RECEPTOR"/>
    <property type="match status" value="1"/>
</dbReference>
<dbReference type="InterPro" id="IPR013604">
    <property type="entry name" value="7TM_chemorcpt"/>
</dbReference>
<dbReference type="GO" id="GO:0030424">
    <property type="term" value="C:axon"/>
    <property type="evidence" value="ECO:0007669"/>
    <property type="project" value="TreeGrafter"/>
</dbReference>
<keyword evidence="3 8" id="KW-0812">Transmembrane</keyword>
<comment type="subcellular location">
    <subcellularLocation>
        <location evidence="1 8">Cell membrane</location>
        <topology evidence="1 8">Multi-pass membrane protein</topology>
    </subcellularLocation>
</comment>
<name>A0AAW2HTM3_9NEOP</name>
<organism evidence="9">
    <name type="scientific">Menopon gallinae</name>
    <name type="common">poultry shaft louse</name>
    <dbReference type="NCBI Taxonomy" id="328185"/>
    <lineage>
        <taxon>Eukaryota</taxon>
        <taxon>Metazoa</taxon>
        <taxon>Ecdysozoa</taxon>
        <taxon>Arthropoda</taxon>
        <taxon>Hexapoda</taxon>
        <taxon>Insecta</taxon>
        <taxon>Pterygota</taxon>
        <taxon>Neoptera</taxon>
        <taxon>Paraneoptera</taxon>
        <taxon>Psocodea</taxon>
        <taxon>Troctomorpha</taxon>
        <taxon>Phthiraptera</taxon>
        <taxon>Amblycera</taxon>
        <taxon>Menoponidae</taxon>
        <taxon>Menopon</taxon>
    </lineage>
</organism>
<feature type="transmembrane region" description="Helical" evidence="8">
    <location>
        <begin position="272"/>
        <end position="293"/>
    </location>
</feature>
<feature type="transmembrane region" description="Helical" evidence="8">
    <location>
        <begin position="47"/>
        <end position="68"/>
    </location>
</feature>
<dbReference type="GO" id="GO:0007165">
    <property type="term" value="P:signal transduction"/>
    <property type="evidence" value="ECO:0007669"/>
    <property type="project" value="UniProtKB-KW"/>
</dbReference>
<dbReference type="GO" id="GO:0005886">
    <property type="term" value="C:plasma membrane"/>
    <property type="evidence" value="ECO:0007669"/>
    <property type="project" value="UniProtKB-SubCell"/>
</dbReference>
<keyword evidence="5 8" id="KW-0472">Membrane</keyword>
<evidence type="ECO:0000256" key="1">
    <source>
        <dbReference type="ARBA" id="ARBA00004651"/>
    </source>
</evidence>
<evidence type="ECO:0000313" key="9">
    <source>
        <dbReference type="EMBL" id="KAL0273152.1"/>
    </source>
</evidence>
<dbReference type="GO" id="GO:0043025">
    <property type="term" value="C:neuronal cell body"/>
    <property type="evidence" value="ECO:0007669"/>
    <property type="project" value="TreeGrafter"/>
</dbReference>
<reference evidence="9" key="1">
    <citation type="journal article" date="2024" name="Gigascience">
        <title>Chromosome-level genome of the poultry shaft louse Menopon gallinae provides insight into the host-switching and adaptive evolution of parasitic lice.</title>
        <authorList>
            <person name="Xu Y."/>
            <person name="Ma L."/>
            <person name="Liu S."/>
            <person name="Liang Y."/>
            <person name="Liu Q."/>
            <person name="He Z."/>
            <person name="Tian L."/>
            <person name="Duan Y."/>
            <person name="Cai W."/>
            <person name="Li H."/>
            <person name="Song F."/>
        </authorList>
    </citation>
    <scope>NUCLEOTIDE SEQUENCE</scope>
    <source>
        <strain evidence="9">Cailab_2023a</strain>
    </source>
</reference>
<feature type="transmembrane region" description="Helical" evidence="8">
    <location>
        <begin position="132"/>
        <end position="148"/>
    </location>
</feature>
<comment type="similarity">
    <text evidence="8">Belongs to the insect chemoreceptor superfamily. Gustatory receptor (GR) family.</text>
</comment>
<proteinExistence type="inferred from homology"/>
<evidence type="ECO:0000256" key="5">
    <source>
        <dbReference type="ARBA" id="ARBA00023136"/>
    </source>
</evidence>
<keyword evidence="6 8" id="KW-0675">Receptor</keyword>
<comment type="caution">
    <text evidence="9">The sequence shown here is derived from an EMBL/GenBank/DDBJ whole genome shotgun (WGS) entry which is preliminary data.</text>
</comment>
<dbReference type="GO" id="GO:0007635">
    <property type="term" value="P:chemosensory behavior"/>
    <property type="evidence" value="ECO:0007669"/>
    <property type="project" value="TreeGrafter"/>
</dbReference>
<dbReference type="AlphaFoldDB" id="A0AAW2HTM3"/>
<dbReference type="Pfam" id="PF08395">
    <property type="entry name" value="7tm_7"/>
    <property type="match status" value="1"/>
</dbReference>
<gene>
    <name evidence="9" type="ORF">PYX00_005896</name>
</gene>
<comment type="function">
    <text evidence="8">Gustatory receptor which mediates acceptance or avoidance behavior, depending on its substrates.</text>
</comment>
<evidence type="ECO:0000256" key="3">
    <source>
        <dbReference type="ARBA" id="ARBA00022692"/>
    </source>
</evidence>
<evidence type="ECO:0000256" key="6">
    <source>
        <dbReference type="ARBA" id="ARBA00023170"/>
    </source>
</evidence>
<sequence>MSTDNSVYPVLKKMLLVCRLFLYAPYQLDGERNLRKSPIQDYVQHTILMTFHTIVLVGRIAEIITFSISNPYKILSRIRIFYVELYALQVFCKTKMEYESIRKVFDRVKVIDDAVRLTAEQEGSFSRQLRKRILQIFIYFILCLVYIYRNTFGMPIWALAIWSSIVTLFVLQPFVCDVLLWLLLVICEQYYGFVYQQLESMQKTIRPHKAVHISNLRTLYGKTHTVLHDINAVYADRLLTGILFNFFETVYYTFAIIIMLKNWREISITKLYSYIIFMLLYIMCLFNRMWIILTVQSRLCKQRKCISKAVHKLMKEPADRKTTTELSIFSLELLHRKNNITANGFFTVDNTIIKSLLSGAMSIILILIQVKFPGYENGIRPIEDLMQ</sequence>
<evidence type="ECO:0000256" key="4">
    <source>
        <dbReference type="ARBA" id="ARBA00022989"/>
    </source>
</evidence>
<evidence type="ECO:0000256" key="8">
    <source>
        <dbReference type="RuleBase" id="RU363108"/>
    </source>
</evidence>
<dbReference type="PANTHER" id="PTHR21143:SF133">
    <property type="entry name" value="GUSTATORY AND PHEROMONE RECEPTOR 32A-RELATED"/>
    <property type="match status" value="1"/>
</dbReference>
<dbReference type="GO" id="GO:0030425">
    <property type="term" value="C:dendrite"/>
    <property type="evidence" value="ECO:0007669"/>
    <property type="project" value="TreeGrafter"/>
</dbReference>
<evidence type="ECO:0000256" key="2">
    <source>
        <dbReference type="ARBA" id="ARBA00022475"/>
    </source>
</evidence>
<keyword evidence="7 8" id="KW-0807">Transducer</keyword>
<protein>
    <recommendedName>
        <fullName evidence="8">Gustatory receptor</fullName>
    </recommendedName>
</protein>
<keyword evidence="4 8" id="KW-1133">Transmembrane helix</keyword>
<dbReference type="GO" id="GO:0050909">
    <property type="term" value="P:sensory perception of taste"/>
    <property type="evidence" value="ECO:0007669"/>
    <property type="project" value="InterPro"/>
</dbReference>
<keyword evidence="2 8" id="KW-1003">Cell membrane</keyword>
<dbReference type="GO" id="GO:0008049">
    <property type="term" value="P:male courtship behavior"/>
    <property type="evidence" value="ECO:0007669"/>
    <property type="project" value="TreeGrafter"/>
</dbReference>
<comment type="caution">
    <text evidence="8">Lacks conserved residue(s) required for the propagation of feature annotation.</text>
</comment>
<evidence type="ECO:0000256" key="7">
    <source>
        <dbReference type="ARBA" id="ARBA00023224"/>
    </source>
</evidence>
<feature type="transmembrane region" description="Helical" evidence="8">
    <location>
        <begin position="238"/>
        <end position="260"/>
    </location>
</feature>
<dbReference type="EMBL" id="JARGDH010000003">
    <property type="protein sequence ID" value="KAL0273152.1"/>
    <property type="molecule type" value="Genomic_DNA"/>
</dbReference>
<accession>A0AAW2HTM3</accession>